<gene>
    <name evidence="1" type="ORF">BD626DRAFT_496444</name>
</gene>
<keyword evidence="2" id="KW-1185">Reference proteome</keyword>
<name>A0A550CD89_9AGAR</name>
<dbReference type="EMBL" id="VDMD01000011">
    <property type="protein sequence ID" value="TRM62780.1"/>
    <property type="molecule type" value="Genomic_DNA"/>
</dbReference>
<organism evidence="1 2">
    <name type="scientific">Schizophyllum amplum</name>
    <dbReference type="NCBI Taxonomy" id="97359"/>
    <lineage>
        <taxon>Eukaryota</taxon>
        <taxon>Fungi</taxon>
        <taxon>Dikarya</taxon>
        <taxon>Basidiomycota</taxon>
        <taxon>Agaricomycotina</taxon>
        <taxon>Agaricomycetes</taxon>
        <taxon>Agaricomycetidae</taxon>
        <taxon>Agaricales</taxon>
        <taxon>Schizophyllaceae</taxon>
        <taxon>Schizophyllum</taxon>
    </lineage>
</organism>
<comment type="caution">
    <text evidence="1">The sequence shown here is derived from an EMBL/GenBank/DDBJ whole genome shotgun (WGS) entry which is preliminary data.</text>
</comment>
<proteinExistence type="predicted"/>
<dbReference type="Proteomes" id="UP000320762">
    <property type="component" value="Unassembled WGS sequence"/>
</dbReference>
<dbReference type="AlphaFoldDB" id="A0A550CD89"/>
<sequence>MLHINICSVYPGQAPMYSQAWSIEDRTNGGAFPFKLPTKSSRCVRFRRGLSVCEEVVTAMQ</sequence>
<reference evidence="1 2" key="1">
    <citation type="journal article" date="2019" name="New Phytol.">
        <title>Comparative genomics reveals unique wood-decay strategies and fruiting body development in the Schizophyllaceae.</title>
        <authorList>
            <person name="Almasi E."/>
            <person name="Sahu N."/>
            <person name="Krizsan K."/>
            <person name="Balint B."/>
            <person name="Kovacs G.M."/>
            <person name="Kiss B."/>
            <person name="Cseklye J."/>
            <person name="Drula E."/>
            <person name="Henrissat B."/>
            <person name="Nagy I."/>
            <person name="Chovatia M."/>
            <person name="Adam C."/>
            <person name="LaButti K."/>
            <person name="Lipzen A."/>
            <person name="Riley R."/>
            <person name="Grigoriev I.V."/>
            <person name="Nagy L.G."/>
        </authorList>
    </citation>
    <scope>NUCLEOTIDE SEQUENCE [LARGE SCALE GENOMIC DNA]</scope>
    <source>
        <strain evidence="1 2">NL-1724</strain>
    </source>
</reference>
<accession>A0A550CD89</accession>
<evidence type="ECO:0000313" key="2">
    <source>
        <dbReference type="Proteomes" id="UP000320762"/>
    </source>
</evidence>
<evidence type="ECO:0000313" key="1">
    <source>
        <dbReference type="EMBL" id="TRM62780.1"/>
    </source>
</evidence>
<protein>
    <submittedName>
        <fullName evidence="1">Uncharacterized protein</fullName>
    </submittedName>
</protein>